<feature type="domain" description="YcaO" evidence="2">
    <location>
        <begin position="1"/>
        <end position="74"/>
    </location>
</feature>
<protein>
    <recommendedName>
        <fullName evidence="2">YcaO domain-containing protein</fullName>
    </recommendedName>
</protein>
<proteinExistence type="predicted"/>
<feature type="region of interest" description="Disordered" evidence="1">
    <location>
        <begin position="34"/>
        <end position="53"/>
    </location>
</feature>
<evidence type="ECO:0000313" key="4">
    <source>
        <dbReference type="Proteomes" id="UP000019460"/>
    </source>
</evidence>
<evidence type="ECO:0000259" key="2">
    <source>
        <dbReference type="PROSITE" id="PS51664"/>
    </source>
</evidence>
<comment type="caution">
    <text evidence="3">The sequence shown here is derived from an EMBL/GenBank/DDBJ whole genome shotgun (WGS) entry which is preliminary data.</text>
</comment>
<evidence type="ECO:0000256" key="1">
    <source>
        <dbReference type="SAM" id="MobiDB-lite"/>
    </source>
</evidence>
<dbReference type="InterPro" id="IPR003776">
    <property type="entry name" value="YcaO-like_dom"/>
</dbReference>
<dbReference type="PROSITE" id="PS51664">
    <property type="entry name" value="YCAO"/>
    <property type="match status" value="1"/>
</dbReference>
<organism evidence="3 4">
    <name type="scientific">Imhoffiella purpurea</name>
    <dbReference type="NCBI Taxonomy" id="1249627"/>
    <lineage>
        <taxon>Bacteria</taxon>
        <taxon>Pseudomonadati</taxon>
        <taxon>Pseudomonadota</taxon>
        <taxon>Gammaproteobacteria</taxon>
        <taxon>Chromatiales</taxon>
        <taxon>Chromatiaceae</taxon>
        <taxon>Imhoffiella</taxon>
    </lineage>
</organism>
<dbReference type="Proteomes" id="UP000019460">
    <property type="component" value="Unassembled WGS sequence"/>
</dbReference>
<keyword evidence="4" id="KW-1185">Reference proteome</keyword>
<gene>
    <name evidence="3" type="ORF">D779_0783</name>
</gene>
<name>W9V914_9GAMM</name>
<dbReference type="RefSeq" id="WP_043751361.1">
    <property type="nucleotide sequence ID" value="NZ_AONC01000018.1"/>
</dbReference>
<dbReference type="OrthoDB" id="5771502at2"/>
<evidence type="ECO:0000313" key="3">
    <source>
        <dbReference type="EMBL" id="EXJ15919.1"/>
    </source>
</evidence>
<reference evidence="3 4" key="1">
    <citation type="submission" date="2012-11" db="EMBL/GenBank/DDBJ databases">
        <title>Genome assembly of Thiorhodococcus sp. AK35.</title>
        <authorList>
            <person name="Nupur N."/>
            <person name="Khatri I."/>
            <person name="Subramanian S."/>
            <person name="Pinnaka A."/>
        </authorList>
    </citation>
    <scope>NUCLEOTIDE SEQUENCE [LARGE SCALE GENOMIC DNA]</scope>
    <source>
        <strain evidence="3 4">AK35</strain>
    </source>
</reference>
<dbReference type="EMBL" id="AONC01000018">
    <property type="protein sequence ID" value="EXJ15919.1"/>
    <property type="molecule type" value="Genomic_DNA"/>
</dbReference>
<dbReference type="AlphaFoldDB" id="W9V914"/>
<accession>W9V914</accession>
<sequence>MTSELLLHFEESLDAETREDLIARLADQLGVSAETHQSEKPHLMFLPTDPERSPPHRVLAAVREQGYHVRIVDL</sequence>